<dbReference type="FunFam" id="1.10.340.30:FF:000002">
    <property type="entry name" value="Adenine DNA glycosylase"/>
    <property type="match status" value="1"/>
</dbReference>
<dbReference type="InterPro" id="IPR003265">
    <property type="entry name" value="HhH-GPD_domain"/>
</dbReference>
<dbReference type="Gene3D" id="1.10.340.30">
    <property type="entry name" value="Hypothetical protein, domain 2"/>
    <property type="match status" value="1"/>
</dbReference>
<dbReference type="Pfam" id="PF14815">
    <property type="entry name" value="NUDIX_4"/>
    <property type="match status" value="1"/>
</dbReference>
<dbReference type="EMBL" id="FNYK01000010">
    <property type="protein sequence ID" value="SEI57510.1"/>
    <property type="molecule type" value="Genomic_DNA"/>
</dbReference>
<dbReference type="PROSITE" id="PS01155">
    <property type="entry name" value="ENDONUCLEASE_III_2"/>
    <property type="match status" value="1"/>
</dbReference>
<evidence type="ECO:0000259" key="15">
    <source>
        <dbReference type="SMART" id="SM00478"/>
    </source>
</evidence>
<dbReference type="GO" id="GO:0051539">
    <property type="term" value="F:4 iron, 4 sulfur cluster binding"/>
    <property type="evidence" value="ECO:0007669"/>
    <property type="project" value="UniProtKB-UniRule"/>
</dbReference>
<evidence type="ECO:0000256" key="12">
    <source>
        <dbReference type="ARBA" id="ARBA00023204"/>
    </source>
</evidence>
<evidence type="ECO:0000256" key="11">
    <source>
        <dbReference type="ARBA" id="ARBA00023014"/>
    </source>
</evidence>
<dbReference type="GO" id="GO:0046872">
    <property type="term" value="F:metal ion binding"/>
    <property type="evidence" value="ECO:0007669"/>
    <property type="project" value="UniProtKB-UniRule"/>
</dbReference>
<comment type="similarity">
    <text evidence="3 14">Belongs to the Nth/MutY family.</text>
</comment>
<dbReference type="InterPro" id="IPR005760">
    <property type="entry name" value="A/G_AdeGlyc_MutY"/>
</dbReference>
<dbReference type="Gene3D" id="1.10.1670.10">
    <property type="entry name" value="Helix-hairpin-Helix base-excision DNA repair enzymes (C-terminal)"/>
    <property type="match status" value="1"/>
</dbReference>
<evidence type="ECO:0000256" key="3">
    <source>
        <dbReference type="ARBA" id="ARBA00008343"/>
    </source>
</evidence>
<evidence type="ECO:0000256" key="13">
    <source>
        <dbReference type="ARBA" id="ARBA00023295"/>
    </source>
</evidence>
<keyword evidence="10 14" id="KW-0408">Iron</keyword>
<dbReference type="InterPro" id="IPR023170">
    <property type="entry name" value="HhH_base_excis_C"/>
</dbReference>
<dbReference type="GO" id="GO:0032357">
    <property type="term" value="F:oxidized purine DNA binding"/>
    <property type="evidence" value="ECO:0007669"/>
    <property type="project" value="TreeGrafter"/>
</dbReference>
<dbReference type="InterPro" id="IPR029119">
    <property type="entry name" value="MutY_C"/>
</dbReference>
<feature type="domain" description="HhH-GPD" evidence="15">
    <location>
        <begin position="36"/>
        <end position="187"/>
    </location>
</feature>
<name>A0A1H6S0F4_9FIRM</name>
<comment type="catalytic activity">
    <reaction evidence="1 14">
        <text>Hydrolyzes free adenine bases from 7,8-dihydro-8-oxoguanine:adenine mismatched double-stranded DNA, leaving an apurinic site.</text>
        <dbReference type="EC" id="3.2.2.31"/>
    </reaction>
</comment>
<dbReference type="EC" id="3.2.2.31" evidence="4 14"/>
<keyword evidence="8 14" id="KW-0227">DNA damage</keyword>
<dbReference type="GO" id="GO:0006284">
    <property type="term" value="P:base-excision repair"/>
    <property type="evidence" value="ECO:0007669"/>
    <property type="project" value="UniProtKB-UniRule"/>
</dbReference>
<dbReference type="RefSeq" id="WP_074731441.1">
    <property type="nucleotide sequence ID" value="NZ_CACWHD010000026.1"/>
</dbReference>
<evidence type="ECO:0000313" key="17">
    <source>
        <dbReference type="Proteomes" id="UP000183028"/>
    </source>
</evidence>
<reference evidence="17" key="1">
    <citation type="submission" date="2016-10" db="EMBL/GenBank/DDBJ databases">
        <authorList>
            <person name="Varghese N."/>
        </authorList>
    </citation>
    <scope>NUCLEOTIDE SEQUENCE [LARGE SCALE GENOMIC DNA]</scope>
    <source>
        <strain evidence="17">DSM 20406</strain>
    </source>
</reference>
<evidence type="ECO:0000256" key="1">
    <source>
        <dbReference type="ARBA" id="ARBA00000843"/>
    </source>
</evidence>
<dbReference type="Gene3D" id="3.90.79.10">
    <property type="entry name" value="Nucleoside Triphosphate Pyrophosphohydrolase"/>
    <property type="match status" value="1"/>
</dbReference>
<dbReference type="AlphaFoldDB" id="A0A1H6S0F4"/>
<evidence type="ECO:0000256" key="4">
    <source>
        <dbReference type="ARBA" id="ARBA00012045"/>
    </source>
</evidence>
<evidence type="ECO:0000256" key="5">
    <source>
        <dbReference type="ARBA" id="ARBA00022023"/>
    </source>
</evidence>
<dbReference type="GO" id="GO:0034039">
    <property type="term" value="F:8-oxo-7,8-dihydroguanine DNA N-glycosylase activity"/>
    <property type="evidence" value="ECO:0007669"/>
    <property type="project" value="TreeGrafter"/>
</dbReference>
<keyword evidence="17" id="KW-1185">Reference proteome</keyword>
<dbReference type="GO" id="GO:0035485">
    <property type="term" value="F:adenine/guanine mispair binding"/>
    <property type="evidence" value="ECO:0007669"/>
    <property type="project" value="TreeGrafter"/>
</dbReference>
<keyword evidence="9" id="KW-0378">Hydrolase</keyword>
<dbReference type="GO" id="GO:0000701">
    <property type="term" value="F:purine-specific mismatch base pair DNA N-glycosylase activity"/>
    <property type="evidence" value="ECO:0007669"/>
    <property type="project" value="UniProtKB-EC"/>
</dbReference>
<evidence type="ECO:0000256" key="10">
    <source>
        <dbReference type="ARBA" id="ARBA00023004"/>
    </source>
</evidence>
<comment type="function">
    <text evidence="2">Adenine glycosylase active on G-A mispairs. MutY also corrects error-prone DNA synthesis past GO lesions which are due to the oxidatively damaged form of guanine: 7,8-dihydro-8-oxoguanine (8-oxo-dGTP).</text>
</comment>
<keyword evidence="12" id="KW-0234">DNA repair</keyword>
<dbReference type="InterPro" id="IPR015797">
    <property type="entry name" value="NUDIX_hydrolase-like_dom_sf"/>
</dbReference>
<organism evidence="16 17">
    <name type="scientific">Sharpea azabuensis</name>
    <dbReference type="NCBI Taxonomy" id="322505"/>
    <lineage>
        <taxon>Bacteria</taxon>
        <taxon>Bacillati</taxon>
        <taxon>Bacillota</taxon>
        <taxon>Erysipelotrichia</taxon>
        <taxon>Erysipelotrichales</taxon>
        <taxon>Coprobacillaceae</taxon>
        <taxon>Sharpea</taxon>
    </lineage>
</organism>
<dbReference type="Pfam" id="PF00633">
    <property type="entry name" value="HHH"/>
    <property type="match status" value="1"/>
</dbReference>
<dbReference type="SMART" id="SM00478">
    <property type="entry name" value="ENDO3c"/>
    <property type="match status" value="1"/>
</dbReference>
<dbReference type="STRING" id="322505.SAMN04487836_10812"/>
<proteinExistence type="inferred from homology"/>
<dbReference type="SUPFAM" id="SSF55811">
    <property type="entry name" value="Nudix"/>
    <property type="match status" value="1"/>
</dbReference>
<dbReference type="NCBIfam" id="TIGR01084">
    <property type="entry name" value="mutY"/>
    <property type="match status" value="1"/>
</dbReference>
<evidence type="ECO:0000256" key="8">
    <source>
        <dbReference type="ARBA" id="ARBA00022763"/>
    </source>
</evidence>
<dbReference type="eggNOG" id="COG1194">
    <property type="taxonomic scope" value="Bacteria"/>
</dbReference>
<keyword evidence="11" id="KW-0411">Iron-sulfur</keyword>
<dbReference type="CDD" id="cd00056">
    <property type="entry name" value="ENDO3c"/>
    <property type="match status" value="1"/>
</dbReference>
<keyword evidence="7" id="KW-0479">Metal-binding</keyword>
<evidence type="ECO:0000256" key="7">
    <source>
        <dbReference type="ARBA" id="ARBA00022723"/>
    </source>
</evidence>
<evidence type="ECO:0000313" key="16">
    <source>
        <dbReference type="EMBL" id="SEI57510.1"/>
    </source>
</evidence>
<dbReference type="PANTHER" id="PTHR42944">
    <property type="entry name" value="ADENINE DNA GLYCOSYLASE"/>
    <property type="match status" value="1"/>
</dbReference>
<evidence type="ECO:0000256" key="6">
    <source>
        <dbReference type="ARBA" id="ARBA00022485"/>
    </source>
</evidence>
<accession>A0A1H6S0F4</accession>
<dbReference type="InterPro" id="IPR000445">
    <property type="entry name" value="HhH_motif"/>
</dbReference>
<evidence type="ECO:0000256" key="14">
    <source>
        <dbReference type="RuleBase" id="RU365096"/>
    </source>
</evidence>
<dbReference type="InterPro" id="IPR004036">
    <property type="entry name" value="Endonuclease-III-like_CS2"/>
</dbReference>
<dbReference type="GO" id="GO:0006298">
    <property type="term" value="P:mismatch repair"/>
    <property type="evidence" value="ECO:0007669"/>
    <property type="project" value="TreeGrafter"/>
</dbReference>
<gene>
    <name evidence="16" type="ORF">SAMN04487834_101031</name>
</gene>
<keyword evidence="6" id="KW-0004">4Fe-4S</keyword>
<dbReference type="CDD" id="cd03431">
    <property type="entry name" value="NUDIX_DNA_Glycosylase_C-MutY"/>
    <property type="match status" value="1"/>
</dbReference>
<comment type="cofactor">
    <cofactor evidence="14">
        <name>[4Fe-4S] cluster</name>
        <dbReference type="ChEBI" id="CHEBI:49883"/>
    </cofactor>
    <text evidence="14">Binds 1 [4Fe-4S] cluster.</text>
</comment>
<dbReference type="Proteomes" id="UP000183028">
    <property type="component" value="Unassembled WGS sequence"/>
</dbReference>
<protein>
    <recommendedName>
        <fullName evidence="5 14">Adenine DNA glycosylase</fullName>
        <ecNumber evidence="4 14">3.2.2.31</ecNumber>
    </recommendedName>
</protein>
<keyword evidence="13 14" id="KW-0326">Glycosidase</keyword>
<evidence type="ECO:0000256" key="9">
    <source>
        <dbReference type="ARBA" id="ARBA00022801"/>
    </source>
</evidence>
<evidence type="ECO:0000256" key="2">
    <source>
        <dbReference type="ARBA" id="ARBA00002933"/>
    </source>
</evidence>
<dbReference type="Pfam" id="PF00730">
    <property type="entry name" value="HhH-GPD"/>
    <property type="match status" value="1"/>
</dbReference>
<sequence length="344" mass="39978">MQKITDELINWYQKNKRDLPFRHTNDPYAIWVSEIMLQQTTVAAVIPYYYRFLSTYPTVKDLANASLDEVYKLWEGLGYYRRAKNLHSSAIKIVDEFDGIFPRDYVDIISLPGIGPYTASAISSFAYHEEYAAIDGNALRVLSRLLGLHDNIAENRTIKRITEYANKMIVGKDSASFNQGLMDLSNAFCRPKNPDCISCPLHVYCQAYKNHEEKVLPINIKKIKKTEHSFITGYITYDDQVMMKINEEGLLEHMYGLVQYEVNDPYAFMEAFKKEYGQSLILESFVKDFKHVFTHRTWHMHVFHFVLSAPNDYLMNAEDMKKAAIPTAHKKILDYMHKHVIIAD</sequence>
<dbReference type="PANTHER" id="PTHR42944:SF1">
    <property type="entry name" value="ADENINE DNA GLYCOSYLASE"/>
    <property type="match status" value="1"/>
</dbReference>
<dbReference type="InterPro" id="IPR011257">
    <property type="entry name" value="DNA_glycosylase"/>
</dbReference>
<dbReference type="InterPro" id="IPR044298">
    <property type="entry name" value="MIG/MutY"/>
</dbReference>
<dbReference type="SUPFAM" id="SSF48150">
    <property type="entry name" value="DNA-glycosylase"/>
    <property type="match status" value="1"/>
</dbReference>